<accession>A0A7D3VSM0</accession>
<sequence>MDENTGIDALIGRAEALLEAGDDKEAERLLRRAADLGGVAAMTTLGVVIECRERIAEAIHWYRRAAENGDRDAMAALRACTTTRAMKPRPGNGIQRRRNWARSRRW</sequence>
<dbReference type="RefSeq" id="WP_173094081.1">
    <property type="nucleotide sequence ID" value="NZ_CP053892.1"/>
</dbReference>
<feature type="compositionally biased region" description="Basic residues" evidence="1">
    <location>
        <begin position="95"/>
        <end position="106"/>
    </location>
</feature>
<dbReference type="Proteomes" id="UP000501240">
    <property type="component" value="Chromosome"/>
</dbReference>
<dbReference type="EMBL" id="CP053892">
    <property type="protein sequence ID" value="QKG19794.1"/>
    <property type="molecule type" value="Genomic_DNA"/>
</dbReference>
<protein>
    <submittedName>
        <fullName evidence="2">Tetratricopeptide repeat-containing protein</fullName>
    </submittedName>
</protein>
<reference evidence="2 3" key="1">
    <citation type="submission" date="2020-05" db="EMBL/GenBank/DDBJ databases">
        <title>Actinomadura verrucosospora NRRL-B18236 (PFL_A860) Genome sequencing and assembly.</title>
        <authorList>
            <person name="Samborskyy M."/>
        </authorList>
    </citation>
    <scope>NUCLEOTIDE SEQUENCE [LARGE SCALE GENOMIC DNA]</scope>
    <source>
        <strain evidence="2 3">NRRL:B18236</strain>
    </source>
</reference>
<dbReference type="AlphaFoldDB" id="A0A7D3VSM0"/>
<evidence type="ECO:0000313" key="2">
    <source>
        <dbReference type="EMBL" id="QKG19794.1"/>
    </source>
</evidence>
<keyword evidence="3" id="KW-1185">Reference proteome</keyword>
<evidence type="ECO:0000256" key="1">
    <source>
        <dbReference type="SAM" id="MobiDB-lite"/>
    </source>
</evidence>
<organism evidence="2 3">
    <name type="scientific">Actinomadura verrucosospora</name>
    <dbReference type="NCBI Taxonomy" id="46165"/>
    <lineage>
        <taxon>Bacteria</taxon>
        <taxon>Bacillati</taxon>
        <taxon>Actinomycetota</taxon>
        <taxon>Actinomycetes</taxon>
        <taxon>Streptosporangiales</taxon>
        <taxon>Thermomonosporaceae</taxon>
        <taxon>Actinomadura</taxon>
    </lineage>
</organism>
<proteinExistence type="predicted"/>
<gene>
    <name evidence="2" type="ORF">ACTIVE_1430</name>
</gene>
<feature type="region of interest" description="Disordered" evidence="1">
    <location>
        <begin position="85"/>
        <end position="106"/>
    </location>
</feature>
<dbReference type="Gene3D" id="1.25.40.10">
    <property type="entry name" value="Tetratricopeptide repeat domain"/>
    <property type="match status" value="1"/>
</dbReference>
<dbReference type="SUPFAM" id="SSF81901">
    <property type="entry name" value="HCP-like"/>
    <property type="match status" value="1"/>
</dbReference>
<evidence type="ECO:0000313" key="3">
    <source>
        <dbReference type="Proteomes" id="UP000501240"/>
    </source>
</evidence>
<name>A0A7D3VSM0_ACTVE</name>
<dbReference type="InterPro" id="IPR011990">
    <property type="entry name" value="TPR-like_helical_dom_sf"/>
</dbReference>